<keyword evidence="2" id="KW-1185">Reference proteome</keyword>
<dbReference type="AlphaFoldDB" id="A0AAU9TS81"/>
<evidence type="ECO:0008006" key="3">
    <source>
        <dbReference type="Google" id="ProtNLM"/>
    </source>
</evidence>
<organism evidence="1 2">
    <name type="scientific">Euphydryas editha</name>
    <name type="common">Edith's checkerspot</name>
    <dbReference type="NCBI Taxonomy" id="104508"/>
    <lineage>
        <taxon>Eukaryota</taxon>
        <taxon>Metazoa</taxon>
        <taxon>Ecdysozoa</taxon>
        <taxon>Arthropoda</taxon>
        <taxon>Hexapoda</taxon>
        <taxon>Insecta</taxon>
        <taxon>Pterygota</taxon>
        <taxon>Neoptera</taxon>
        <taxon>Endopterygota</taxon>
        <taxon>Lepidoptera</taxon>
        <taxon>Glossata</taxon>
        <taxon>Ditrysia</taxon>
        <taxon>Papilionoidea</taxon>
        <taxon>Nymphalidae</taxon>
        <taxon>Nymphalinae</taxon>
        <taxon>Euphydryas</taxon>
    </lineage>
</organism>
<dbReference type="GO" id="GO:0003676">
    <property type="term" value="F:nucleic acid binding"/>
    <property type="evidence" value="ECO:0007669"/>
    <property type="project" value="InterPro"/>
</dbReference>
<dbReference type="Proteomes" id="UP001153954">
    <property type="component" value="Unassembled WGS sequence"/>
</dbReference>
<sequence length="72" mass="8189">MSSKTMMVRMLLSMVNGIESRLEFYFVPQLAGNNLADMWFQQDGATCHTARATIDLLKESFDERIISRNGSN</sequence>
<evidence type="ECO:0000313" key="2">
    <source>
        <dbReference type="Proteomes" id="UP001153954"/>
    </source>
</evidence>
<reference evidence="1" key="1">
    <citation type="submission" date="2022-03" db="EMBL/GenBank/DDBJ databases">
        <authorList>
            <person name="Tunstrom K."/>
        </authorList>
    </citation>
    <scope>NUCLEOTIDE SEQUENCE</scope>
</reference>
<dbReference type="InterPro" id="IPR036397">
    <property type="entry name" value="RNaseH_sf"/>
</dbReference>
<evidence type="ECO:0000313" key="1">
    <source>
        <dbReference type="EMBL" id="CAH2087395.1"/>
    </source>
</evidence>
<protein>
    <recommendedName>
        <fullName evidence="3">Tc1-like transposase DDE domain-containing protein</fullName>
    </recommendedName>
</protein>
<accession>A0AAU9TS81</accession>
<comment type="caution">
    <text evidence="1">The sequence shown here is derived from an EMBL/GenBank/DDBJ whole genome shotgun (WGS) entry which is preliminary data.</text>
</comment>
<proteinExistence type="predicted"/>
<name>A0AAU9TS81_EUPED</name>
<dbReference type="EMBL" id="CAKOGL010000006">
    <property type="protein sequence ID" value="CAH2087395.1"/>
    <property type="molecule type" value="Genomic_DNA"/>
</dbReference>
<gene>
    <name evidence="1" type="ORF">EEDITHA_LOCUS3663</name>
</gene>
<dbReference type="Gene3D" id="3.30.420.10">
    <property type="entry name" value="Ribonuclease H-like superfamily/Ribonuclease H"/>
    <property type="match status" value="1"/>
</dbReference>